<keyword evidence="21" id="KW-1185">Reference proteome</keyword>
<reference evidence="20 21" key="1">
    <citation type="submission" date="2017-06" db="EMBL/GenBank/DDBJ databases">
        <title>Draft Genome Sequence of Natranaerobius trueperi halophilic, alkalithermophilic bacteria from soda lakes.</title>
        <authorList>
            <person name="Zhao B."/>
        </authorList>
    </citation>
    <scope>NUCLEOTIDE SEQUENCE [LARGE SCALE GENOMIC DNA]</scope>
    <source>
        <strain evidence="20 21">DSM 18760</strain>
    </source>
</reference>
<feature type="binding site" evidence="17">
    <location>
        <position position="241"/>
    </location>
    <ligand>
        <name>ATP</name>
        <dbReference type="ChEBI" id="CHEBI:30616"/>
        <label>1</label>
    </ligand>
</feature>
<feature type="binding site" evidence="17">
    <location>
        <position position="818"/>
    </location>
    <ligand>
        <name>Mn(2+)</name>
        <dbReference type="ChEBI" id="CHEBI:29035"/>
        <label>3</label>
    </ligand>
</feature>
<dbReference type="Pfam" id="PF02787">
    <property type="entry name" value="CPSase_L_D3"/>
    <property type="match status" value="1"/>
</dbReference>
<feature type="binding site" evidence="17">
    <location>
        <position position="744"/>
    </location>
    <ligand>
        <name>ATP</name>
        <dbReference type="ChEBI" id="CHEBI:30616"/>
        <label>2</label>
    </ligand>
</feature>
<dbReference type="PROSITE" id="PS00866">
    <property type="entry name" value="CPSASE_1"/>
    <property type="match status" value="2"/>
</dbReference>
<evidence type="ECO:0000256" key="4">
    <source>
        <dbReference type="ARBA" id="ARBA00022571"/>
    </source>
</evidence>
<comment type="catalytic activity">
    <reaction evidence="15 17">
        <text>hydrogencarbonate + L-glutamine + 2 ATP + H2O = carbamoyl phosphate + L-glutamate + 2 ADP + phosphate + 2 H(+)</text>
        <dbReference type="Rhea" id="RHEA:18633"/>
        <dbReference type="ChEBI" id="CHEBI:15377"/>
        <dbReference type="ChEBI" id="CHEBI:15378"/>
        <dbReference type="ChEBI" id="CHEBI:17544"/>
        <dbReference type="ChEBI" id="CHEBI:29985"/>
        <dbReference type="ChEBI" id="CHEBI:30616"/>
        <dbReference type="ChEBI" id="CHEBI:43474"/>
        <dbReference type="ChEBI" id="CHEBI:58228"/>
        <dbReference type="ChEBI" id="CHEBI:58359"/>
        <dbReference type="ChEBI" id="CHEBI:456216"/>
        <dbReference type="EC" id="6.3.5.5"/>
    </reaction>
</comment>
<protein>
    <recommendedName>
        <fullName evidence="17">Carbamoyl phosphate synthase large chain</fullName>
        <ecNumber evidence="17">6.3.4.16</ecNumber>
        <ecNumber evidence="17">6.3.5.5</ecNumber>
    </recommendedName>
    <alternativeName>
        <fullName evidence="17">Carbamoyl phosphate synthetase ammonia chain</fullName>
    </alternativeName>
</protein>
<accession>A0A226BWB3</accession>
<comment type="caution">
    <text evidence="20">The sequence shown here is derived from an EMBL/GenBank/DDBJ whole genome shotgun (WGS) entry which is preliminary data.</text>
</comment>
<feature type="binding site" evidence="17">
    <location>
        <position position="705"/>
    </location>
    <ligand>
        <name>ATP</name>
        <dbReference type="ChEBI" id="CHEBI:30616"/>
        <label>2</label>
    </ligand>
</feature>
<dbReference type="InterPro" id="IPR006275">
    <property type="entry name" value="CPSase_lsu"/>
</dbReference>
<dbReference type="UniPathway" id="UPA00068">
    <property type="reaction ID" value="UER00171"/>
</dbReference>
<keyword evidence="7" id="KW-0479">Metal-binding</keyword>
<dbReference type="InterPro" id="IPR016185">
    <property type="entry name" value="PreATP-grasp_dom_sf"/>
</dbReference>
<evidence type="ECO:0000313" key="20">
    <source>
        <dbReference type="EMBL" id="OWZ83191.1"/>
    </source>
</evidence>
<feature type="binding site" evidence="17">
    <location>
        <position position="300"/>
    </location>
    <ligand>
        <name>Mg(2+)</name>
        <dbReference type="ChEBI" id="CHEBI:18420"/>
        <label>2</label>
    </ligand>
</feature>
<keyword evidence="6 17" id="KW-0028">Amino-acid biosynthesis</keyword>
<evidence type="ECO:0000256" key="17">
    <source>
        <dbReference type="HAMAP-Rule" id="MF_01210"/>
    </source>
</evidence>
<dbReference type="EC" id="6.3.4.16" evidence="17"/>
<feature type="binding site" evidence="17">
    <location>
        <position position="284"/>
    </location>
    <ligand>
        <name>Mg(2+)</name>
        <dbReference type="ChEBI" id="CHEBI:18420"/>
        <label>1</label>
    </ligand>
</feature>
<feature type="binding site" evidence="17">
    <location>
        <position position="298"/>
    </location>
    <ligand>
        <name>Mn(2+)</name>
        <dbReference type="ChEBI" id="CHEBI:29035"/>
        <label>2</label>
    </ligand>
</feature>
<dbReference type="PROSITE" id="PS50975">
    <property type="entry name" value="ATP_GRASP"/>
    <property type="match status" value="2"/>
</dbReference>
<dbReference type="AlphaFoldDB" id="A0A226BWB3"/>
<dbReference type="InterPro" id="IPR058047">
    <property type="entry name" value="CPSase_preATP-grasp"/>
</dbReference>
<keyword evidence="9 17" id="KW-0547">Nucleotide-binding</keyword>
<dbReference type="GO" id="GO:0005524">
    <property type="term" value="F:ATP binding"/>
    <property type="evidence" value="ECO:0007669"/>
    <property type="project" value="UniProtKB-UniRule"/>
</dbReference>
<dbReference type="FunFam" id="3.30.470.20:FF:000001">
    <property type="entry name" value="Carbamoyl-phosphate synthase large chain"/>
    <property type="match status" value="1"/>
</dbReference>
<dbReference type="Gene3D" id="3.30.470.20">
    <property type="entry name" value="ATP-grasp fold, B domain"/>
    <property type="match status" value="2"/>
</dbReference>
<evidence type="ECO:0000256" key="15">
    <source>
        <dbReference type="ARBA" id="ARBA00048816"/>
    </source>
</evidence>
<dbReference type="SUPFAM" id="SSF52335">
    <property type="entry name" value="Methylglyoxal synthase-like"/>
    <property type="match status" value="1"/>
</dbReference>
<dbReference type="SMART" id="SM01096">
    <property type="entry name" value="CPSase_L_D3"/>
    <property type="match status" value="1"/>
</dbReference>
<feature type="domain" description="ATP-grasp" evidence="18">
    <location>
        <begin position="669"/>
        <end position="859"/>
    </location>
</feature>
<feature type="binding site" evidence="17">
    <location>
        <position position="830"/>
    </location>
    <ligand>
        <name>Mg(2+)</name>
        <dbReference type="ChEBI" id="CHEBI:18420"/>
        <label>4</label>
    </ligand>
</feature>
<dbReference type="GO" id="GO:0006526">
    <property type="term" value="P:L-arginine biosynthetic process"/>
    <property type="evidence" value="ECO:0007669"/>
    <property type="project" value="UniProtKB-UniRule"/>
</dbReference>
<dbReference type="OrthoDB" id="9804197at2"/>
<dbReference type="GO" id="GO:0044205">
    <property type="term" value="P:'de novo' UMP biosynthetic process"/>
    <property type="evidence" value="ECO:0007669"/>
    <property type="project" value="UniProtKB-UniRule"/>
</dbReference>
<dbReference type="InterPro" id="IPR005479">
    <property type="entry name" value="CPAse_ATP-bd"/>
</dbReference>
<evidence type="ECO:0000256" key="13">
    <source>
        <dbReference type="ARBA" id="ARBA00023211"/>
    </source>
</evidence>
<evidence type="ECO:0000256" key="9">
    <source>
        <dbReference type="ARBA" id="ARBA00022741"/>
    </source>
</evidence>
<dbReference type="GO" id="GO:0005737">
    <property type="term" value="C:cytoplasm"/>
    <property type="evidence" value="ECO:0007669"/>
    <property type="project" value="TreeGrafter"/>
</dbReference>
<feature type="binding site" evidence="17">
    <location>
        <position position="830"/>
    </location>
    <ligand>
        <name>Mg(2+)</name>
        <dbReference type="ChEBI" id="CHEBI:18420"/>
        <label>3</label>
    </ligand>
</feature>
<dbReference type="Pfam" id="PF02786">
    <property type="entry name" value="CPSase_L_D2"/>
    <property type="match status" value="2"/>
</dbReference>
<feature type="region of interest" description="Allosteric domain" evidence="17">
    <location>
        <begin position="928"/>
        <end position="1068"/>
    </location>
</feature>
<comment type="catalytic activity">
    <reaction evidence="14 17">
        <text>hydrogencarbonate + NH4(+) + 2 ATP = carbamoyl phosphate + 2 ADP + phosphate + 2 H(+)</text>
        <dbReference type="Rhea" id="RHEA:18029"/>
        <dbReference type="ChEBI" id="CHEBI:15378"/>
        <dbReference type="ChEBI" id="CHEBI:17544"/>
        <dbReference type="ChEBI" id="CHEBI:28938"/>
        <dbReference type="ChEBI" id="CHEBI:30616"/>
        <dbReference type="ChEBI" id="CHEBI:43474"/>
        <dbReference type="ChEBI" id="CHEBI:58228"/>
        <dbReference type="ChEBI" id="CHEBI:456216"/>
        <dbReference type="EC" id="6.3.4.16"/>
    </reaction>
</comment>
<feature type="binding site" evidence="17">
    <location>
        <position position="298"/>
    </location>
    <ligand>
        <name>Mg(2+)</name>
        <dbReference type="ChEBI" id="CHEBI:18420"/>
        <label>1</label>
    </ligand>
</feature>
<dbReference type="FunFam" id="3.30.470.20:FF:000026">
    <property type="entry name" value="Carbamoyl-phosphate synthase large chain"/>
    <property type="match status" value="1"/>
</dbReference>
<keyword evidence="8 17" id="KW-0677">Repeat</keyword>
<feature type="domain" description="MGS-like" evidence="19">
    <location>
        <begin position="928"/>
        <end position="1068"/>
    </location>
</feature>
<dbReference type="SUPFAM" id="SSF48108">
    <property type="entry name" value="Carbamoyl phosphate synthetase, large subunit connection domain"/>
    <property type="match status" value="1"/>
</dbReference>
<comment type="similarity">
    <text evidence="3 17">Belongs to the CarB family.</text>
</comment>
<dbReference type="GO" id="GO:0046872">
    <property type="term" value="F:metal ion binding"/>
    <property type="evidence" value="ECO:0007669"/>
    <property type="project" value="UniProtKB-KW"/>
</dbReference>
<feature type="binding site" evidence="17">
    <location>
        <position position="242"/>
    </location>
    <ligand>
        <name>ATP</name>
        <dbReference type="ChEBI" id="CHEBI:30616"/>
        <label>1</label>
    </ligand>
</feature>
<feature type="binding site" evidence="17">
    <location>
        <position position="215"/>
    </location>
    <ligand>
        <name>ATP</name>
        <dbReference type="ChEBI" id="CHEBI:30616"/>
        <label>1</label>
    </ligand>
</feature>
<dbReference type="SUPFAM" id="SSF52440">
    <property type="entry name" value="PreATP-grasp domain"/>
    <property type="match status" value="2"/>
</dbReference>
<dbReference type="GO" id="GO:0006541">
    <property type="term" value="P:glutamine metabolic process"/>
    <property type="evidence" value="ECO:0007669"/>
    <property type="project" value="TreeGrafter"/>
</dbReference>
<dbReference type="SMART" id="SM00851">
    <property type="entry name" value="MGS"/>
    <property type="match status" value="1"/>
</dbReference>
<feature type="binding site" evidence="17">
    <location>
        <position position="298"/>
    </location>
    <ligand>
        <name>ATP</name>
        <dbReference type="ChEBI" id="CHEBI:30616"/>
        <label>1</label>
    </ligand>
</feature>
<feature type="binding site" evidence="17">
    <location>
        <position position="818"/>
    </location>
    <ligand>
        <name>ATP</name>
        <dbReference type="ChEBI" id="CHEBI:30616"/>
        <label>2</label>
    </ligand>
</feature>
<keyword evidence="12 17" id="KW-0665">Pyrimidine biosynthesis</keyword>
<dbReference type="EMBL" id="NIQC01000024">
    <property type="protein sequence ID" value="OWZ83191.1"/>
    <property type="molecule type" value="Genomic_DNA"/>
</dbReference>
<dbReference type="GO" id="GO:0004087">
    <property type="term" value="F:carbamoyl-phosphate synthase (ammonia) activity"/>
    <property type="evidence" value="ECO:0007669"/>
    <property type="project" value="UniProtKB-EC"/>
</dbReference>
<name>A0A226BWB3_9FIRM</name>
<dbReference type="EC" id="6.3.5.5" evidence="17"/>
<feature type="binding site" evidence="17">
    <location>
        <position position="818"/>
    </location>
    <ligand>
        <name>Mg(2+)</name>
        <dbReference type="ChEBI" id="CHEBI:18420"/>
        <label>3</label>
    </ligand>
</feature>
<dbReference type="FunFam" id="1.10.1030.10:FF:000002">
    <property type="entry name" value="Carbamoyl-phosphate synthase large chain"/>
    <property type="match status" value="1"/>
</dbReference>
<feature type="binding site" evidence="17">
    <location>
        <position position="830"/>
    </location>
    <ligand>
        <name>Mn(2+)</name>
        <dbReference type="ChEBI" id="CHEBI:29035"/>
        <label>4</label>
    </ligand>
</feature>
<keyword evidence="5 17" id="KW-0436">Ligase</keyword>
<evidence type="ECO:0000256" key="11">
    <source>
        <dbReference type="ARBA" id="ARBA00022842"/>
    </source>
</evidence>
<feature type="binding site" evidence="17">
    <location>
        <position position="830"/>
    </location>
    <ligand>
        <name>Mn(2+)</name>
        <dbReference type="ChEBI" id="CHEBI:29035"/>
        <label>3</label>
    </ligand>
</feature>
<dbReference type="SUPFAM" id="SSF56059">
    <property type="entry name" value="Glutathione synthetase ATP-binding domain-like"/>
    <property type="match status" value="2"/>
</dbReference>
<organism evidence="20 21">
    <name type="scientific">Natranaerobius trueperi</name>
    <dbReference type="NCBI Taxonomy" id="759412"/>
    <lineage>
        <taxon>Bacteria</taxon>
        <taxon>Bacillati</taxon>
        <taxon>Bacillota</taxon>
        <taxon>Clostridia</taxon>
        <taxon>Natranaerobiales</taxon>
        <taxon>Natranaerobiaceae</taxon>
        <taxon>Natranaerobius</taxon>
    </lineage>
</organism>
<gene>
    <name evidence="17" type="primary">carB</name>
    <name evidence="20" type="ORF">CDO51_09840</name>
</gene>
<evidence type="ECO:0000256" key="12">
    <source>
        <dbReference type="ARBA" id="ARBA00022975"/>
    </source>
</evidence>
<comment type="caution">
    <text evidence="17">Lacks conserved residue(s) required for the propagation of feature annotation.</text>
</comment>
<dbReference type="Proteomes" id="UP000214588">
    <property type="component" value="Unassembled WGS sequence"/>
</dbReference>
<feature type="binding site" evidence="17">
    <location>
        <position position="832"/>
    </location>
    <ligand>
        <name>Mn(2+)</name>
        <dbReference type="ChEBI" id="CHEBI:29035"/>
        <label>4</label>
    </ligand>
</feature>
<dbReference type="PANTHER" id="PTHR11405">
    <property type="entry name" value="CARBAMOYLTRANSFERASE FAMILY MEMBER"/>
    <property type="match status" value="1"/>
</dbReference>
<feature type="binding site" evidence="17">
    <location>
        <position position="208"/>
    </location>
    <ligand>
        <name>ATP</name>
        <dbReference type="ChEBI" id="CHEBI:30616"/>
        <label>1</label>
    </ligand>
</feature>
<feature type="domain" description="ATP-grasp" evidence="18">
    <location>
        <begin position="133"/>
        <end position="327"/>
    </location>
</feature>
<evidence type="ECO:0000259" key="19">
    <source>
        <dbReference type="PROSITE" id="PS51855"/>
    </source>
</evidence>
<evidence type="ECO:0000256" key="5">
    <source>
        <dbReference type="ARBA" id="ARBA00022598"/>
    </source>
</evidence>
<dbReference type="NCBIfam" id="NF009455">
    <property type="entry name" value="PRK12815.1"/>
    <property type="match status" value="1"/>
</dbReference>
<dbReference type="RefSeq" id="WP_089024095.1">
    <property type="nucleotide sequence ID" value="NZ_NIQC01000024.1"/>
</dbReference>
<feature type="binding site" evidence="17">
    <location>
        <position position="298"/>
    </location>
    <ligand>
        <name>Mg(2+)</name>
        <dbReference type="ChEBI" id="CHEBI:18420"/>
        <label>2</label>
    </ligand>
</feature>
<feature type="binding site" evidence="17">
    <location>
        <position position="176"/>
    </location>
    <ligand>
        <name>ATP</name>
        <dbReference type="ChEBI" id="CHEBI:30616"/>
        <label>1</label>
    </ligand>
</feature>
<sequence length="1068" mass="118521">MGKDNNLNKILVIGSGPIVIGQAVEFDYAGTQACSVLKEEGYEVILVNSNPATIMTDTTMADKVYLEPLTLEYLKEIIKKERPCGLLATLGGQVGLNLSMELKESKILDEYNVKLLGTSTESIKKAEDRDIFKNTMNEINEPIAESKIVSSVDGALTFASTIGYPVIIRPAYTLGGTGGGVCRDEEELKEIALSGLKNSPIDQILVERCITGWKEVEYEVIRDNNDNCITICNMENIDPVGVHTGDSIVTAPSQTLTDKDHQMLRSASIKIIRELGIKGGCNIQFALDPYSRDYYVIEVNPRVSRSSALASKATGYPIARVATMIALGYNLDEIQNQVTGTTSACFEPTLDYIVLKLPRFPFDKFNLADRKLGTQMKATGEVMAIGRNFESAFMKALRSLEIDLGDLYNKDLTNLKDEDIITNIQEQTDERILWIFHAIRKEIPLSTIHSVTEIDRYFLAKIKNLVDLETKLTKLPLDNEFLQELKEYGFTDEVIENFASTNNISKIRSYAEINPTYKMVDTCAAEYEANTPYYYSSYEKEDEVLVSQQDKVIVLGSGPIRIGQGVEFDYCSVHSAQALKELGYEAVIINNNPETVSTDFNISDKLYFEPLTCEDVMGVIKKEKPTGVITQFGGQTAVNLARPLNNLGTNILGTSVSDMDRAEDRDKFDKLLQDLDLDRPKGKTARTSEEALKIAEEIGFPIVIRPSYVLGGQAMEIIRSSEELKSYINWVVKVSPDYPILLDKFIQGIELEVDAVYDGENVLIPGIMEHIEKAGVHSGDSMAVFPSISLTKELKDKIEYYTENLAKGLNVKGIINIQYAYHDNKLYVIEVNPRSSRTVPFISKVTGLPLVKIATKVMMGYSIKNQGITPGLHPEPNYYSVKAPVFSFAKLAQVDTTLGPEMKSTGEVLGIDYNLDSALYKAMIASGFNITLSGGVLVTVADRDKKEVTPLVRNLKDLGLNIYATPKTASYLSSQGIEVEEVSKIQESSPNLLDLIQDNKIQYVINTFTKGKEPTRDGFKIRRAAVENGIPCLTSIDTSKVLVNAIKSLQSEEINRVQSLQEYLEKGE</sequence>
<feature type="binding site" evidence="17">
    <location>
        <position position="298"/>
    </location>
    <ligand>
        <name>Mn(2+)</name>
        <dbReference type="ChEBI" id="CHEBI:29035"/>
        <label>1</label>
    </ligand>
</feature>
<feature type="binding site" evidence="17">
    <location>
        <position position="776"/>
    </location>
    <ligand>
        <name>ATP</name>
        <dbReference type="ChEBI" id="CHEBI:30616"/>
        <label>2</label>
    </ligand>
</feature>
<dbReference type="InterPro" id="IPR036914">
    <property type="entry name" value="MGS-like_dom_sf"/>
</dbReference>
<comment type="cofactor">
    <cofactor evidence="17">
        <name>Mg(2+)</name>
        <dbReference type="ChEBI" id="CHEBI:18420"/>
    </cofactor>
    <cofactor evidence="17">
        <name>Mn(2+)</name>
        <dbReference type="ChEBI" id="CHEBI:29035"/>
    </cofactor>
    <text evidence="17">Binds 4 Mg(2+) or Mn(2+) ions per subunit.</text>
</comment>
<dbReference type="HAMAP" id="MF_01210_A">
    <property type="entry name" value="CPSase_L_chain_A"/>
    <property type="match status" value="1"/>
</dbReference>
<evidence type="ECO:0000256" key="10">
    <source>
        <dbReference type="ARBA" id="ARBA00022840"/>
    </source>
</evidence>
<dbReference type="InterPro" id="IPR011761">
    <property type="entry name" value="ATP-grasp"/>
</dbReference>
<comment type="domain">
    <text evidence="17">The large subunit is composed of 2 ATP-grasp domains that are involved in binding the 2 ATP molecules needed for carbamoyl phosphate synthesis. The N-terminal ATP-grasp domain (referred to as the carboxyphosphate synthetic component) catalyzes the ATP-dependent phosphorylation of hydrogencarbonate to carboxyphosphate and the subsequent nucleophilic attack by ammonia to form a carbamate intermediate. The C-terminal ATP-grasp domain (referred to as the carbamoyl phosphate synthetic component) then catalyzes the phosphorylation of carbamate with the second ATP to form the end product carbamoyl phosphate. The reactive and unstable enzyme intermediates are sequentially channeled from one active site to the next through the interior of the protein over a distance of at least 96 A.</text>
</comment>
<feature type="binding site" evidence="17">
    <location>
        <position position="832"/>
    </location>
    <ligand>
        <name>Mg(2+)</name>
        <dbReference type="ChEBI" id="CHEBI:18420"/>
        <label>4</label>
    </ligand>
</feature>
<evidence type="ECO:0000256" key="8">
    <source>
        <dbReference type="ARBA" id="ARBA00022737"/>
    </source>
</evidence>
<feature type="binding site" evidence="17">
    <location>
        <position position="778"/>
    </location>
    <ligand>
        <name>ATP</name>
        <dbReference type="ChEBI" id="CHEBI:30616"/>
        <label>2</label>
    </ligand>
</feature>
<dbReference type="Pfam" id="PF25596">
    <property type="entry name" value="CPSase_L_D1"/>
    <property type="match status" value="2"/>
</dbReference>
<dbReference type="PANTHER" id="PTHR11405:SF53">
    <property type="entry name" value="CARBAMOYL-PHOSPHATE SYNTHASE [AMMONIA], MITOCHONDRIAL"/>
    <property type="match status" value="1"/>
</dbReference>
<dbReference type="GO" id="GO:0004088">
    <property type="term" value="F:carbamoyl-phosphate synthase (glutamine-hydrolyzing) activity"/>
    <property type="evidence" value="ECO:0007669"/>
    <property type="project" value="UniProtKB-UniRule"/>
</dbReference>
<evidence type="ECO:0000256" key="14">
    <source>
        <dbReference type="ARBA" id="ARBA00047359"/>
    </source>
</evidence>
<dbReference type="UniPathway" id="UPA00070">
    <property type="reaction ID" value="UER00115"/>
</dbReference>
<keyword evidence="4 17" id="KW-0055">Arginine biosynthesis</keyword>
<dbReference type="PROSITE" id="PS51855">
    <property type="entry name" value="MGS"/>
    <property type="match status" value="1"/>
</dbReference>
<evidence type="ECO:0000256" key="2">
    <source>
        <dbReference type="ARBA" id="ARBA00005077"/>
    </source>
</evidence>
<evidence type="ECO:0000256" key="1">
    <source>
        <dbReference type="ARBA" id="ARBA00001936"/>
    </source>
</evidence>
<evidence type="ECO:0000256" key="7">
    <source>
        <dbReference type="ARBA" id="ARBA00022723"/>
    </source>
</evidence>
<evidence type="ECO:0000259" key="18">
    <source>
        <dbReference type="PROSITE" id="PS50975"/>
    </source>
</evidence>
<keyword evidence="10 17" id="KW-0067">ATP-binding</keyword>
<feature type="region of interest" description="Carbamoyl phosphate synthetic domain" evidence="17">
    <location>
        <begin position="545"/>
        <end position="927"/>
    </location>
</feature>
<dbReference type="FunFam" id="3.40.50.20:FF:000001">
    <property type="entry name" value="Carbamoyl-phosphate synthase large chain"/>
    <property type="match status" value="1"/>
</dbReference>
<dbReference type="InterPro" id="IPR036897">
    <property type="entry name" value="CarbamoylP_synth_lsu_oligo_sf"/>
</dbReference>
<feature type="binding site" evidence="17">
    <location>
        <position position="830"/>
    </location>
    <ligand>
        <name>ATP</name>
        <dbReference type="ChEBI" id="CHEBI:30616"/>
        <label>2</label>
    </ligand>
</feature>
<comment type="function">
    <text evidence="16">Small subunit of the glutamine-dependent carbamoyl phosphate synthetase (CPSase). CPSase catalyzes the formation of carbamoyl phosphate from the ammonia moiety of glutamine, carbonate, and phosphate donated by ATP, constituting the first step of the biosynthetic pathway leading to pyrimidine nucleotides. The large subunit (synthetase) binds the substrates ammonia (free or transferred from glutamine from the small subunit), hydrogencarbonate and ATP and carries out an ATP-coupled ligase reaction, activating hydrogencarbonate by forming carboxy phosphate which reacts with ammonia to form carbamoyl phosphate.</text>
</comment>
<feature type="binding site" evidence="17">
    <location>
        <position position="750"/>
    </location>
    <ligand>
        <name>ATP</name>
        <dbReference type="ChEBI" id="CHEBI:30616"/>
        <label>2</label>
    </ligand>
</feature>
<proteinExistence type="inferred from homology"/>
<feature type="region of interest" description="Carboxyphosphate synthetic domain" evidence="17">
    <location>
        <begin position="1"/>
        <end position="401"/>
    </location>
</feature>
<comment type="cofactor">
    <cofactor evidence="1">
        <name>Mn(2+)</name>
        <dbReference type="ChEBI" id="CHEBI:29035"/>
    </cofactor>
</comment>
<evidence type="ECO:0000256" key="16">
    <source>
        <dbReference type="ARBA" id="ARBA00060037"/>
    </source>
</evidence>
<evidence type="ECO:0000256" key="3">
    <source>
        <dbReference type="ARBA" id="ARBA00009799"/>
    </source>
</evidence>
<feature type="binding site" evidence="17">
    <location>
        <position position="284"/>
    </location>
    <ligand>
        <name>ATP</name>
        <dbReference type="ChEBI" id="CHEBI:30616"/>
        <label>1</label>
    </ligand>
</feature>
<comment type="pathway">
    <text evidence="2 17">Amino-acid biosynthesis; L-arginine biosynthesis; carbamoyl phosphate from bicarbonate: step 1/1.</text>
</comment>
<dbReference type="NCBIfam" id="TIGR01369">
    <property type="entry name" value="CPSaseII_lrg"/>
    <property type="match status" value="1"/>
</dbReference>
<comment type="subunit">
    <text evidence="17">Composed of two chains; the small (or glutamine) chain promotes the hydrolysis of glutamine to ammonia, which is used by the large (or ammonia) chain to synthesize carbamoyl phosphate. Tetramer of heterodimers (alpha,beta)4.</text>
</comment>
<dbReference type="CDD" id="cd01424">
    <property type="entry name" value="MGS_CPS_II"/>
    <property type="match status" value="1"/>
</dbReference>
<feature type="binding site" evidence="17">
    <location>
        <position position="284"/>
    </location>
    <ligand>
        <name>Mn(2+)</name>
        <dbReference type="ChEBI" id="CHEBI:29035"/>
        <label>1</label>
    </ligand>
</feature>
<feature type="binding site" evidence="17">
    <location>
        <position position="746"/>
    </location>
    <ligand>
        <name>ATP</name>
        <dbReference type="ChEBI" id="CHEBI:30616"/>
        <label>2</label>
    </ligand>
</feature>
<dbReference type="HAMAP" id="MF_01210_B">
    <property type="entry name" value="CPSase_L_chain_B"/>
    <property type="match status" value="1"/>
</dbReference>
<comment type="function">
    <text evidence="17">Large subunit of the glutamine-dependent carbamoyl phosphate synthetase (CPSase). CPSase catalyzes the formation of carbamoyl phosphate from the ammonia moiety of glutamine, carbonate, and phosphate donated by ATP, constituting the first step of 2 biosynthetic pathways, one leading to arginine and/or urea and the other to pyrimidine nucleotides. The large subunit (synthetase) binds the substrates ammonia (free or transferred from glutamine from the small subunit), hydrogencarbonate and ATP and carries out an ATP-coupled ligase reaction, activating hydrogencarbonate by forming carboxy phosphate which reacts with ammonia to form carbamoyl phosphate.</text>
</comment>
<evidence type="ECO:0000313" key="21">
    <source>
        <dbReference type="Proteomes" id="UP000214588"/>
    </source>
</evidence>
<dbReference type="Pfam" id="PF02142">
    <property type="entry name" value="MGS"/>
    <property type="match status" value="1"/>
</dbReference>
<dbReference type="InterPro" id="IPR033937">
    <property type="entry name" value="MGS_CPS_CarB"/>
</dbReference>
<feature type="binding site" evidence="17">
    <location>
        <position position="777"/>
    </location>
    <ligand>
        <name>ATP</name>
        <dbReference type="ChEBI" id="CHEBI:30616"/>
        <label>2</label>
    </ligand>
</feature>
<keyword evidence="13" id="KW-0464">Manganese</keyword>
<evidence type="ECO:0000256" key="6">
    <source>
        <dbReference type="ARBA" id="ARBA00022605"/>
    </source>
</evidence>
<dbReference type="PROSITE" id="PS00867">
    <property type="entry name" value="CPSASE_2"/>
    <property type="match status" value="2"/>
</dbReference>
<keyword evidence="11" id="KW-0460">Magnesium</keyword>
<dbReference type="FunFam" id="3.30.1490.20:FF:000001">
    <property type="entry name" value="Carbamoyl-phosphate synthase large chain"/>
    <property type="match status" value="1"/>
</dbReference>
<feature type="binding site" evidence="17">
    <location>
        <position position="169"/>
    </location>
    <ligand>
        <name>ATP</name>
        <dbReference type="ChEBI" id="CHEBI:30616"/>
        <label>1</label>
    </ligand>
</feature>
<feature type="binding site" evidence="17">
    <location>
        <position position="775"/>
    </location>
    <ligand>
        <name>ATP</name>
        <dbReference type="ChEBI" id="CHEBI:30616"/>
        <label>2</label>
    </ligand>
</feature>
<feature type="binding site" evidence="17">
    <location>
        <position position="129"/>
    </location>
    <ligand>
        <name>ATP</name>
        <dbReference type="ChEBI" id="CHEBI:30616"/>
        <label>1</label>
    </ligand>
</feature>
<dbReference type="Gene3D" id="1.10.1030.10">
    <property type="entry name" value="Carbamoyl-phosphate synthetase, large subunit oligomerisation domain"/>
    <property type="match status" value="1"/>
</dbReference>
<feature type="binding site" evidence="17">
    <location>
        <position position="243"/>
    </location>
    <ligand>
        <name>ATP</name>
        <dbReference type="ChEBI" id="CHEBI:30616"/>
        <label>1</label>
    </ligand>
</feature>
<feature type="binding site" evidence="17">
    <location>
        <position position="210"/>
    </location>
    <ligand>
        <name>ATP</name>
        <dbReference type="ChEBI" id="CHEBI:30616"/>
        <label>1</label>
    </ligand>
</feature>
<feature type="binding site" evidence="17">
    <location>
        <position position="175"/>
    </location>
    <ligand>
        <name>ATP</name>
        <dbReference type="ChEBI" id="CHEBI:30616"/>
        <label>1</label>
    </ligand>
</feature>
<dbReference type="FunFam" id="3.40.50.20:FF:000002">
    <property type="entry name" value="Carbamoyl-phosphate synthase large chain"/>
    <property type="match status" value="1"/>
</dbReference>
<dbReference type="Gene3D" id="3.40.50.1380">
    <property type="entry name" value="Methylglyoxal synthase-like domain"/>
    <property type="match status" value="1"/>
</dbReference>
<feature type="binding site" evidence="17">
    <location>
        <position position="300"/>
    </location>
    <ligand>
        <name>Mn(2+)</name>
        <dbReference type="ChEBI" id="CHEBI:29035"/>
        <label>2</label>
    </ligand>
</feature>
<dbReference type="InterPro" id="IPR011607">
    <property type="entry name" value="MGS-like_dom"/>
</dbReference>
<dbReference type="InterPro" id="IPR005480">
    <property type="entry name" value="CPSase_lsu_oligo"/>
</dbReference>
<dbReference type="InterPro" id="IPR005483">
    <property type="entry name" value="CPSase_dom"/>
</dbReference>
<dbReference type="PRINTS" id="PR00098">
    <property type="entry name" value="CPSASE"/>
</dbReference>
<dbReference type="Gene3D" id="3.40.50.20">
    <property type="match status" value="2"/>
</dbReference>
<dbReference type="NCBIfam" id="NF003671">
    <property type="entry name" value="PRK05294.1"/>
    <property type="match status" value="1"/>
</dbReference>
<comment type="pathway">
    <text evidence="17">Pyrimidine metabolism; UMP biosynthesis via de novo pathway; (S)-dihydroorotate from bicarbonate: step 1/3.</text>
</comment>